<proteinExistence type="predicted"/>
<name>A0AAE0H1D9_9CHLO</name>
<feature type="region of interest" description="Disordered" evidence="1">
    <location>
        <begin position="42"/>
        <end position="65"/>
    </location>
</feature>
<dbReference type="EMBL" id="LGRX02000613">
    <property type="protein sequence ID" value="KAK3288083.1"/>
    <property type="molecule type" value="Genomic_DNA"/>
</dbReference>
<evidence type="ECO:0000256" key="1">
    <source>
        <dbReference type="SAM" id="MobiDB-lite"/>
    </source>
</evidence>
<dbReference type="AlphaFoldDB" id="A0AAE0H1D9"/>
<feature type="region of interest" description="Disordered" evidence="1">
    <location>
        <begin position="238"/>
        <end position="304"/>
    </location>
</feature>
<comment type="caution">
    <text evidence="2">The sequence shown here is derived from an EMBL/GenBank/DDBJ whole genome shotgun (WGS) entry which is preliminary data.</text>
</comment>
<dbReference type="Proteomes" id="UP001190700">
    <property type="component" value="Unassembled WGS sequence"/>
</dbReference>
<protein>
    <submittedName>
        <fullName evidence="2">Uncharacterized protein</fullName>
    </submittedName>
</protein>
<sequence>MSHPTTEEREAYDDLCDAMGEEKSLAGLLDYVSWHRKSEEGFASAPATAKDAKWSNSKQRPPRKLKEGAVGMRMRNRGILQPHERAVRAAINKETVAMKEWNPLVNVGAQQEAYAELVRKIAKESGHDHSVDVAIIPYIQGKIRNDVNNFRSAFRYGSWKKKGKAWVLKPHAKHPFAKVEGAEGISLTVYNDAAKLEALKKAGIEPVALPTTYEEGLPSLEDTRECLLASWSKSVLSLGDEEEEDAEEEEPLRKRPAESEEAPGASPSKSTRAQKAKKGKEDPRDKGKEGEGGGHGGTQSDEEDHVNLASRFAEGFNRTASVSVMLINWNTYFSVAIMNITPSTFHVLEIRRN</sequence>
<feature type="compositionally biased region" description="Acidic residues" evidence="1">
    <location>
        <begin position="239"/>
        <end position="250"/>
    </location>
</feature>
<feature type="compositionally biased region" description="Basic and acidic residues" evidence="1">
    <location>
        <begin position="279"/>
        <end position="292"/>
    </location>
</feature>
<accession>A0AAE0H1D9</accession>
<organism evidence="2 3">
    <name type="scientific">Cymbomonas tetramitiformis</name>
    <dbReference type="NCBI Taxonomy" id="36881"/>
    <lineage>
        <taxon>Eukaryota</taxon>
        <taxon>Viridiplantae</taxon>
        <taxon>Chlorophyta</taxon>
        <taxon>Pyramimonadophyceae</taxon>
        <taxon>Pyramimonadales</taxon>
        <taxon>Pyramimonadaceae</taxon>
        <taxon>Cymbomonas</taxon>
    </lineage>
</organism>
<reference evidence="2 3" key="1">
    <citation type="journal article" date="2015" name="Genome Biol. Evol.">
        <title>Comparative Genomics of a Bacterivorous Green Alga Reveals Evolutionary Causalities and Consequences of Phago-Mixotrophic Mode of Nutrition.</title>
        <authorList>
            <person name="Burns J.A."/>
            <person name="Paasch A."/>
            <person name="Narechania A."/>
            <person name="Kim E."/>
        </authorList>
    </citation>
    <scope>NUCLEOTIDE SEQUENCE [LARGE SCALE GENOMIC DNA]</scope>
    <source>
        <strain evidence="2 3">PLY_AMNH</strain>
    </source>
</reference>
<evidence type="ECO:0000313" key="3">
    <source>
        <dbReference type="Proteomes" id="UP001190700"/>
    </source>
</evidence>
<evidence type="ECO:0000313" key="2">
    <source>
        <dbReference type="EMBL" id="KAK3288083.1"/>
    </source>
</evidence>
<gene>
    <name evidence="2" type="ORF">CYMTET_4437</name>
</gene>
<keyword evidence="3" id="KW-1185">Reference proteome</keyword>